<keyword evidence="1" id="KW-0732">Signal</keyword>
<dbReference type="Proteomes" id="UP000327118">
    <property type="component" value="Unassembled WGS sequence"/>
</dbReference>
<accession>A0A5N6ZEV3</accession>
<evidence type="ECO:0000313" key="3">
    <source>
        <dbReference type="Proteomes" id="UP000327118"/>
    </source>
</evidence>
<gene>
    <name evidence="2" type="ORF">BDV28DRAFT_145389</name>
</gene>
<sequence length="183" mass="19819">MHYPTLSLLATAYLAALATSTEITERGLRQFPGERQFLINSCDVEVLDVARASPTAPPPPQLLIARCKNNNGEEVRSSLNLNRCLGWDATEHKFTPQRDGNGLTRTNGDCANCLFGPHAQSPTPNLICYCANVPMADRRRVVPPGISAALKTFNMDSVLKLGNGGLIECHGIPATLIPRRPAD</sequence>
<keyword evidence="3" id="KW-1185">Reference proteome</keyword>
<protein>
    <recommendedName>
        <fullName evidence="4">Cyanovirin-N domain-containing protein</fullName>
    </recommendedName>
</protein>
<feature type="chain" id="PRO_5024908400" description="Cyanovirin-N domain-containing protein" evidence="1">
    <location>
        <begin position="21"/>
        <end position="183"/>
    </location>
</feature>
<reference evidence="3" key="1">
    <citation type="submission" date="2019-04" db="EMBL/GenBank/DDBJ databases">
        <title>Friends and foes A comparative genomics studyof 23 Aspergillus species from section Flavi.</title>
        <authorList>
            <consortium name="DOE Joint Genome Institute"/>
            <person name="Kjaerbolling I."/>
            <person name="Vesth T."/>
            <person name="Frisvad J.C."/>
            <person name="Nybo J.L."/>
            <person name="Theobald S."/>
            <person name="Kildgaard S."/>
            <person name="Isbrandt T."/>
            <person name="Kuo A."/>
            <person name="Sato A."/>
            <person name="Lyhne E.K."/>
            <person name="Kogle M.E."/>
            <person name="Wiebenga A."/>
            <person name="Kun R.S."/>
            <person name="Lubbers R.J."/>
            <person name="Makela M.R."/>
            <person name="Barry K."/>
            <person name="Chovatia M."/>
            <person name="Clum A."/>
            <person name="Daum C."/>
            <person name="Haridas S."/>
            <person name="He G."/>
            <person name="LaButti K."/>
            <person name="Lipzen A."/>
            <person name="Mondo S."/>
            <person name="Riley R."/>
            <person name="Salamov A."/>
            <person name="Simmons B.A."/>
            <person name="Magnuson J.K."/>
            <person name="Henrissat B."/>
            <person name="Mortensen U.H."/>
            <person name="Larsen T.O."/>
            <person name="Devries R.P."/>
            <person name="Grigoriev I.V."/>
            <person name="Machida M."/>
            <person name="Baker S.E."/>
            <person name="Andersen M.R."/>
        </authorList>
    </citation>
    <scope>NUCLEOTIDE SEQUENCE [LARGE SCALE GENOMIC DNA]</scope>
    <source>
        <strain evidence="3">CBS 553.77</strain>
    </source>
</reference>
<dbReference type="InterPro" id="IPR036673">
    <property type="entry name" value="Cyanovirin-N_sf"/>
</dbReference>
<organism evidence="2 3">
    <name type="scientific">Aspergillus coremiiformis</name>
    <dbReference type="NCBI Taxonomy" id="138285"/>
    <lineage>
        <taxon>Eukaryota</taxon>
        <taxon>Fungi</taxon>
        <taxon>Dikarya</taxon>
        <taxon>Ascomycota</taxon>
        <taxon>Pezizomycotina</taxon>
        <taxon>Eurotiomycetes</taxon>
        <taxon>Eurotiomycetidae</taxon>
        <taxon>Eurotiales</taxon>
        <taxon>Aspergillaceae</taxon>
        <taxon>Aspergillus</taxon>
        <taxon>Aspergillus subgen. Circumdati</taxon>
    </lineage>
</organism>
<dbReference type="EMBL" id="ML739041">
    <property type="protein sequence ID" value="KAE8356204.1"/>
    <property type="molecule type" value="Genomic_DNA"/>
</dbReference>
<dbReference type="SUPFAM" id="SSF51322">
    <property type="entry name" value="Cyanovirin-N"/>
    <property type="match status" value="1"/>
</dbReference>
<evidence type="ECO:0000256" key="1">
    <source>
        <dbReference type="SAM" id="SignalP"/>
    </source>
</evidence>
<proteinExistence type="predicted"/>
<name>A0A5N6ZEV3_9EURO</name>
<evidence type="ECO:0000313" key="2">
    <source>
        <dbReference type="EMBL" id="KAE8356204.1"/>
    </source>
</evidence>
<dbReference type="OrthoDB" id="4431177at2759"/>
<evidence type="ECO:0008006" key="4">
    <source>
        <dbReference type="Google" id="ProtNLM"/>
    </source>
</evidence>
<feature type="signal peptide" evidence="1">
    <location>
        <begin position="1"/>
        <end position="20"/>
    </location>
</feature>
<dbReference type="AlphaFoldDB" id="A0A5N6ZEV3"/>
<dbReference type="Gene3D" id="2.30.60.10">
    <property type="entry name" value="Cyanovirin-N"/>
    <property type="match status" value="1"/>
</dbReference>